<evidence type="ECO:0000313" key="3">
    <source>
        <dbReference type="EMBL" id="SVB35608.1"/>
    </source>
</evidence>
<dbReference type="Pfam" id="PF00106">
    <property type="entry name" value="adh_short"/>
    <property type="match status" value="1"/>
</dbReference>
<dbReference type="InterPro" id="IPR020904">
    <property type="entry name" value="Sc_DH/Rdtase_CS"/>
</dbReference>
<dbReference type="PRINTS" id="PR00081">
    <property type="entry name" value="GDHRDH"/>
</dbReference>
<evidence type="ECO:0000256" key="2">
    <source>
        <dbReference type="ARBA" id="ARBA00023002"/>
    </source>
</evidence>
<dbReference type="PANTHER" id="PTHR43180">
    <property type="entry name" value="3-OXOACYL-(ACYL-CARRIER-PROTEIN) REDUCTASE (AFU_ORTHOLOGUE AFUA_6G11210)"/>
    <property type="match status" value="1"/>
</dbReference>
<evidence type="ECO:0008006" key="4">
    <source>
        <dbReference type="Google" id="ProtNLM"/>
    </source>
</evidence>
<dbReference type="EMBL" id="UINC01038505">
    <property type="protein sequence ID" value="SVB35608.1"/>
    <property type="molecule type" value="Genomic_DNA"/>
</dbReference>
<dbReference type="GO" id="GO:0016491">
    <property type="term" value="F:oxidoreductase activity"/>
    <property type="evidence" value="ECO:0007669"/>
    <property type="project" value="UniProtKB-KW"/>
</dbReference>
<proteinExistence type="inferred from homology"/>
<organism evidence="3">
    <name type="scientific">marine metagenome</name>
    <dbReference type="NCBI Taxonomy" id="408172"/>
    <lineage>
        <taxon>unclassified sequences</taxon>
        <taxon>metagenomes</taxon>
        <taxon>ecological metagenomes</taxon>
    </lineage>
</organism>
<dbReference type="AlphaFoldDB" id="A0A382DB14"/>
<reference evidence="3" key="1">
    <citation type="submission" date="2018-05" db="EMBL/GenBank/DDBJ databases">
        <authorList>
            <person name="Lanie J.A."/>
            <person name="Ng W.-L."/>
            <person name="Kazmierczak K.M."/>
            <person name="Andrzejewski T.M."/>
            <person name="Davidsen T.M."/>
            <person name="Wayne K.J."/>
            <person name="Tettelin H."/>
            <person name="Glass J.I."/>
            <person name="Rusch D."/>
            <person name="Podicherti R."/>
            <person name="Tsui H.-C.T."/>
            <person name="Winkler M.E."/>
        </authorList>
    </citation>
    <scope>NUCLEOTIDE SEQUENCE</scope>
</reference>
<sequence>MNPFTGKNFVATGAGSGIGAAVVSAASEAGANVWGLDVNESASANVTAKGGEFQRCDVSSESDWQALAVRASASLDGIDYLFLNAGIQAAPPEAPLSDYRFEAFDSDRYRRLIGVNIDGVVFGLHYLLPQLSAGGSIVVTGSLAGIVPYDIDPLYSMTKHAVTGLVRSLAAEMAERGLRINALCPGGIETDIIPEAQKVDGAVFMSPKHVAEEVLKLFQTDENGATWAKVSESKAMWVMAAPGRKRS</sequence>
<dbReference type="PRINTS" id="PR00080">
    <property type="entry name" value="SDRFAMILY"/>
</dbReference>
<dbReference type="Gene3D" id="3.40.50.720">
    <property type="entry name" value="NAD(P)-binding Rossmann-like Domain"/>
    <property type="match status" value="1"/>
</dbReference>
<comment type="similarity">
    <text evidence="1">Belongs to the short-chain dehydrogenases/reductases (SDR) family.</text>
</comment>
<dbReference type="InterPro" id="IPR002347">
    <property type="entry name" value="SDR_fam"/>
</dbReference>
<name>A0A382DB14_9ZZZZ</name>
<protein>
    <recommendedName>
        <fullName evidence="4">Dehydrogenase</fullName>
    </recommendedName>
</protein>
<dbReference type="PANTHER" id="PTHR43180:SF33">
    <property type="entry name" value="15-HYDROXYPROSTAGLANDIN DEHYDROGENASE [NAD(+)]-LIKE"/>
    <property type="match status" value="1"/>
</dbReference>
<dbReference type="SUPFAM" id="SSF51735">
    <property type="entry name" value="NAD(P)-binding Rossmann-fold domains"/>
    <property type="match status" value="1"/>
</dbReference>
<dbReference type="InterPro" id="IPR036291">
    <property type="entry name" value="NAD(P)-bd_dom_sf"/>
</dbReference>
<evidence type="ECO:0000256" key="1">
    <source>
        <dbReference type="ARBA" id="ARBA00006484"/>
    </source>
</evidence>
<accession>A0A382DB14</accession>
<keyword evidence="2" id="KW-0560">Oxidoreductase</keyword>
<gene>
    <name evidence="3" type="ORF">METZ01_LOCUS188462</name>
</gene>
<dbReference type="CDD" id="cd05233">
    <property type="entry name" value="SDR_c"/>
    <property type="match status" value="1"/>
</dbReference>
<dbReference type="PROSITE" id="PS00061">
    <property type="entry name" value="ADH_SHORT"/>
    <property type="match status" value="1"/>
</dbReference>